<dbReference type="PANTHER" id="PTHR20858">
    <property type="entry name" value="PHOSPHOMETHYLPYRIMIDINE KINASE"/>
    <property type="match status" value="1"/>
</dbReference>
<dbReference type="EMBL" id="PXZH01000001">
    <property type="protein sequence ID" value="RST90121.1"/>
    <property type="molecule type" value="Genomic_DNA"/>
</dbReference>
<dbReference type="GO" id="GO:0005524">
    <property type="term" value="F:ATP binding"/>
    <property type="evidence" value="ECO:0007669"/>
    <property type="project" value="UniProtKB-KW"/>
</dbReference>
<organism evidence="17 18">
    <name type="scientific">Vagococcus humatus</name>
    <dbReference type="NCBI Taxonomy" id="1889241"/>
    <lineage>
        <taxon>Bacteria</taxon>
        <taxon>Bacillati</taxon>
        <taxon>Bacillota</taxon>
        <taxon>Bacilli</taxon>
        <taxon>Lactobacillales</taxon>
        <taxon>Enterococcaceae</taxon>
        <taxon>Vagococcus</taxon>
    </lineage>
</organism>
<evidence type="ECO:0000256" key="4">
    <source>
        <dbReference type="ARBA" id="ARBA00009879"/>
    </source>
</evidence>
<evidence type="ECO:0000313" key="18">
    <source>
        <dbReference type="Proteomes" id="UP000277864"/>
    </source>
</evidence>
<evidence type="ECO:0000256" key="9">
    <source>
        <dbReference type="ARBA" id="ARBA00022741"/>
    </source>
</evidence>
<proteinExistence type="inferred from homology"/>
<dbReference type="GO" id="GO:0008972">
    <property type="term" value="F:phosphomethylpyrimidine kinase activity"/>
    <property type="evidence" value="ECO:0007669"/>
    <property type="project" value="UniProtKB-EC"/>
</dbReference>
<name>A0A429Z8V7_9ENTE</name>
<dbReference type="InterPro" id="IPR029056">
    <property type="entry name" value="Ribokinase-like"/>
</dbReference>
<gene>
    <name evidence="17" type="primary">thiD</name>
    <name evidence="17" type="ORF">C7P63_03315</name>
</gene>
<evidence type="ECO:0000256" key="11">
    <source>
        <dbReference type="ARBA" id="ARBA00022840"/>
    </source>
</evidence>
<dbReference type="FunFam" id="3.40.1190.20:FF:000003">
    <property type="entry name" value="Phosphomethylpyrimidine kinase ThiD"/>
    <property type="match status" value="1"/>
</dbReference>
<dbReference type="InterPro" id="IPR004399">
    <property type="entry name" value="HMP/HMP-P_kinase_dom"/>
</dbReference>
<evidence type="ECO:0000256" key="8">
    <source>
        <dbReference type="ARBA" id="ARBA00022679"/>
    </source>
</evidence>
<sequence>MNTTKQALTIAGFDSGGGAGMQADLKVFQERQIFGTCVLTALPIQNTCGVQKVYDLPLEAIKDQLAVIAEDFDIDVTKIGMLFSKEIIQLVSDFLKTVDFGPIVLDPVMVAKSGHALLKESAIQTLKEELLPLVTIVTPNIPEAEILANMSIQTKEDMVLAGQKIQQLGVKHVVVKGGHHIEGDLSEDVLVLDNQESYWLKNKRIDTKNTHGTGCTFSACMAAELGKGKSVLESLQIAKEYIQAAISDGIDVGHGHGPTNHWAYRKVEAMKDGKE</sequence>
<evidence type="ECO:0000256" key="5">
    <source>
        <dbReference type="ARBA" id="ARBA00012135"/>
    </source>
</evidence>
<accession>A0A429Z8V7</accession>
<keyword evidence="8" id="KW-0808">Transferase</keyword>
<comment type="pathway">
    <text evidence="13">Cofactor biosynthesis; thiamine diphosphate biosynthesis; 4-amino-2-methyl-5-diphosphomethylpyrimidine from 5-amino-1-(5-phospho-D-ribosyl)imidazole: step 2/3.</text>
</comment>
<evidence type="ECO:0000256" key="13">
    <source>
        <dbReference type="ARBA" id="ARBA00037917"/>
    </source>
</evidence>
<protein>
    <recommendedName>
        <fullName evidence="7">Hydroxymethylpyrimidine/phosphomethylpyrimidine kinase</fullName>
        <ecNumber evidence="5">2.7.1.49</ecNumber>
        <ecNumber evidence="6">2.7.4.7</ecNumber>
    </recommendedName>
    <alternativeName>
        <fullName evidence="14">Hydroxymethylpyrimidine kinase</fullName>
    </alternativeName>
    <alternativeName>
        <fullName evidence="15">Hydroxymethylpyrimidine phosphate kinase</fullName>
    </alternativeName>
</protein>
<keyword evidence="10 17" id="KW-0418">Kinase</keyword>
<evidence type="ECO:0000256" key="2">
    <source>
        <dbReference type="ARBA" id="ARBA00000565"/>
    </source>
</evidence>
<keyword evidence="12" id="KW-0784">Thiamine biosynthesis</keyword>
<evidence type="ECO:0000256" key="12">
    <source>
        <dbReference type="ARBA" id="ARBA00022977"/>
    </source>
</evidence>
<dbReference type="InterPro" id="IPR013749">
    <property type="entry name" value="PM/HMP-P_kinase-1"/>
</dbReference>
<evidence type="ECO:0000256" key="3">
    <source>
        <dbReference type="ARBA" id="ARBA00004769"/>
    </source>
</evidence>
<keyword evidence="11" id="KW-0067">ATP-binding</keyword>
<dbReference type="GO" id="GO:0009228">
    <property type="term" value="P:thiamine biosynthetic process"/>
    <property type="evidence" value="ECO:0007669"/>
    <property type="project" value="UniProtKB-KW"/>
</dbReference>
<dbReference type="Pfam" id="PF08543">
    <property type="entry name" value="Phos_pyr_kin"/>
    <property type="match status" value="1"/>
</dbReference>
<evidence type="ECO:0000256" key="1">
    <source>
        <dbReference type="ARBA" id="ARBA00000151"/>
    </source>
</evidence>
<evidence type="ECO:0000256" key="6">
    <source>
        <dbReference type="ARBA" id="ARBA00012963"/>
    </source>
</evidence>
<comment type="pathway">
    <text evidence="3">Cofactor biosynthesis; thiamine diphosphate biosynthesis; 4-amino-2-methyl-5-diphosphomethylpyrimidine from 5-amino-1-(5-phospho-D-ribosyl)imidazole: step 3/3.</text>
</comment>
<feature type="domain" description="Pyridoxamine kinase/Phosphomethylpyrimidine kinase" evidence="16">
    <location>
        <begin position="14"/>
        <end position="260"/>
    </location>
</feature>
<dbReference type="OrthoDB" id="9810880at2"/>
<dbReference type="Gene3D" id="3.40.1190.20">
    <property type="match status" value="1"/>
</dbReference>
<reference evidence="17 18" key="1">
    <citation type="submission" date="2018-03" db="EMBL/GenBank/DDBJ databases">
        <authorList>
            <person name="Gulvik C.A."/>
        </authorList>
    </citation>
    <scope>NUCLEOTIDE SEQUENCE [LARGE SCALE GENOMIC DNA]</scope>
    <source>
        <strain evidence="17 18">JCM 31581</strain>
    </source>
</reference>
<keyword evidence="18" id="KW-1185">Reference proteome</keyword>
<dbReference type="PANTHER" id="PTHR20858:SF17">
    <property type="entry name" value="HYDROXYMETHYLPYRIMIDINE_PHOSPHOMETHYLPYRIMIDINE KINASE THI20-RELATED"/>
    <property type="match status" value="1"/>
</dbReference>
<keyword evidence="9" id="KW-0547">Nucleotide-binding</keyword>
<dbReference type="EC" id="2.7.1.49" evidence="5"/>
<dbReference type="EC" id="2.7.4.7" evidence="6"/>
<evidence type="ECO:0000256" key="15">
    <source>
        <dbReference type="ARBA" id="ARBA00043176"/>
    </source>
</evidence>
<evidence type="ECO:0000256" key="14">
    <source>
        <dbReference type="ARBA" id="ARBA00042102"/>
    </source>
</evidence>
<dbReference type="GO" id="GO:0005829">
    <property type="term" value="C:cytosol"/>
    <property type="evidence" value="ECO:0007669"/>
    <property type="project" value="TreeGrafter"/>
</dbReference>
<dbReference type="AlphaFoldDB" id="A0A429Z8V7"/>
<evidence type="ECO:0000256" key="10">
    <source>
        <dbReference type="ARBA" id="ARBA00022777"/>
    </source>
</evidence>
<evidence type="ECO:0000256" key="7">
    <source>
        <dbReference type="ARBA" id="ARBA00019161"/>
    </source>
</evidence>
<dbReference type="NCBIfam" id="TIGR00097">
    <property type="entry name" value="HMP-P_kinase"/>
    <property type="match status" value="1"/>
</dbReference>
<evidence type="ECO:0000259" key="16">
    <source>
        <dbReference type="Pfam" id="PF08543"/>
    </source>
</evidence>
<dbReference type="SUPFAM" id="SSF53613">
    <property type="entry name" value="Ribokinase-like"/>
    <property type="match status" value="1"/>
</dbReference>
<evidence type="ECO:0000313" key="17">
    <source>
        <dbReference type="EMBL" id="RST90121.1"/>
    </source>
</evidence>
<dbReference type="CDD" id="cd01169">
    <property type="entry name" value="HMPP_kinase"/>
    <property type="match status" value="1"/>
</dbReference>
<comment type="catalytic activity">
    <reaction evidence="1">
        <text>4-amino-5-hydroxymethyl-2-methylpyrimidine + ATP = 4-amino-2-methyl-5-(phosphooxymethyl)pyrimidine + ADP + H(+)</text>
        <dbReference type="Rhea" id="RHEA:23096"/>
        <dbReference type="ChEBI" id="CHEBI:15378"/>
        <dbReference type="ChEBI" id="CHEBI:16892"/>
        <dbReference type="ChEBI" id="CHEBI:30616"/>
        <dbReference type="ChEBI" id="CHEBI:58354"/>
        <dbReference type="ChEBI" id="CHEBI:456216"/>
        <dbReference type="EC" id="2.7.1.49"/>
    </reaction>
</comment>
<comment type="similarity">
    <text evidence="4">Belongs to the ThiD family.</text>
</comment>
<dbReference type="GO" id="GO:0008902">
    <property type="term" value="F:hydroxymethylpyrimidine kinase activity"/>
    <property type="evidence" value="ECO:0007669"/>
    <property type="project" value="UniProtKB-EC"/>
</dbReference>
<dbReference type="RefSeq" id="WP_125942735.1">
    <property type="nucleotide sequence ID" value="NZ_PXZH01000001.1"/>
</dbReference>
<dbReference type="Proteomes" id="UP000277864">
    <property type="component" value="Unassembled WGS sequence"/>
</dbReference>
<comment type="caution">
    <text evidence="17">The sequence shown here is derived from an EMBL/GenBank/DDBJ whole genome shotgun (WGS) entry which is preliminary data.</text>
</comment>
<comment type="catalytic activity">
    <reaction evidence="2">
        <text>4-amino-2-methyl-5-(phosphooxymethyl)pyrimidine + ATP = 4-amino-2-methyl-5-(diphosphooxymethyl)pyrimidine + ADP</text>
        <dbReference type="Rhea" id="RHEA:19893"/>
        <dbReference type="ChEBI" id="CHEBI:30616"/>
        <dbReference type="ChEBI" id="CHEBI:57841"/>
        <dbReference type="ChEBI" id="CHEBI:58354"/>
        <dbReference type="ChEBI" id="CHEBI:456216"/>
        <dbReference type="EC" id="2.7.4.7"/>
    </reaction>
</comment>